<proteinExistence type="predicted"/>
<evidence type="ECO:0000313" key="2">
    <source>
        <dbReference type="Proteomes" id="UP000479132"/>
    </source>
</evidence>
<dbReference type="InterPro" id="IPR043148">
    <property type="entry name" value="TagF_C"/>
</dbReference>
<reference evidence="1 2" key="1">
    <citation type="submission" date="2020-02" db="EMBL/GenBank/DDBJ databases">
        <title>Aliifodinibius halophilus 2W32, complete genome.</title>
        <authorList>
            <person name="Li Y."/>
            <person name="Wu S."/>
        </authorList>
    </citation>
    <scope>NUCLEOTIDE SEQUENCE [LARGE SCALE GENOMIC DNA]</scope>
    <source>
        <strain evidence="1 2">2W32</strain>
    </source>
</reference>
<dbReference type="SUPFAM" id="SSF53756">
    <property type="entry name" value="UDP-Glycosyltransferase/glycogen phosphorylase"/>
    <property type="match status" value="1"/>
</dbReference>
<protein>
    <submittedName>
        <fullName evidence="1">Uncharacterized protein</fullName>
    </submittedName>
</protein>
<dbReference type="RefSeq" id="WP_165265097.1">
    <property type="nucleotide sequence ID" value="NZ_JAALLS010000001.1"/>
</dbReference>
<dbReference type="Proteomes" id="UP000479132">
    <property type="component" value="Unassembled WGS sequence"/>
</dbReference>
<keyword evidence="2" id="KW-1185">Reference proteome</keyword>
<dbReference type="GO" id="GO:0047355">
    <property type="term" value="F:CDP-glycerol glycerophosphotransferase activity"/>
    <property type="evidence" value="ECO:0007669"/>
    <property type="project" value="InterPro"/>
</dbReference>
<dbReference type="AlphaFoldDB" id="A0A6M1SYY8"/>
<organism evidence="1 2">
    <name type="scientific">Fodinibius halophilus</name>
    <dbReference type="NCBI Taxonomy" id="1736908"/>
    <lineage>
        <taxon>Bacteria</taxon>
        <taxon>Pseudomonadati</taxon>
        <taxon>Balneolota</taxon>
        <taxon>Balneolia</taxon>
        <taxon>Balneolales</taxon>
        <taxon>Balneolaceae</taxon>
        <taxon>Fodinibius</taxon>
    </lineage>
</organism>
<name>A0A6M1SYY8_9BACT</name>
<comment type="caution">
    <text evidence="1">The sequence shown here is derived from an EMBL/GenBank/DDBJ whole genome shotgun (WGS) entry which is preliminary data.</text>
</comment>
<accession>A0A6M1SYY8</accession>
<gene>
    <name evidence="1" type="ORF">G3569_00820</name>
</gene>
<dbReference type="GO" id="GO:0016020">
    <property type="term" value="C:membrane"/>
    <property type="evidence" value="ECO:0007669"/>
    <property type="project" value="InterPro"/>
</dbReference>
<sequence length="405" mass="47338">MKVLIYATTFGADLWAFTHYLDQKPEVEVRVLLDDPELFKSEGVAELFELDAELIERKWYHSLFGLRGFDPDVTIMDNRVPLFAPSPKGMILWHGFGWKGPNDEREFRWLHFSLKNCWGSAKVPNSDFIWQCFGPWDFDHRTKVSGFAPENCRILGAASHDYLRQSFDTEKAQPYYPFDVVNKPTVLIAPTWHYGDVFSHWGEDKVIFPKLIEQISELGANIILRLHDSFRFDEEYRTFLEELADDHDNVFLKYKNKNPDNLLDLQVSDLLITNYSSIANLFYATGKPTIHVYPVKDADEEFLWRSQTVAGVYKRKVNSARFIWKLPPEENGGLMAYNLEELQEKIEYTIKNPKCCEESTQEFLDEYMLGADGKNCERIWKTLQKFVYGKQFESDKEPVLVESNR</sequence>
<dbReference type="InterPro" id="IPR007554">
    <property type="entry name" value="Glycerophosphate_synth"/>
</dbReference>
<dbReference type="EMBL" id="JAALLS010000001">
    <property type="protein sequence ID" value="NGP86877.1"/>
    <property type="molecule type" value="Genomic_DNA"/>
</dbReference>
<dbReference type="Pfam" id="PF04464">
    <property type="entry name" value="Glyphos_transf"/>
    <property type="match status" value="1"/>
</dbReference>
<evidence type="ECO:0000313" key="1">
    <source>
        <dbReference type="EMBL" id="NGP86877.1"/>
    </source>
</evidence>
<dbReference type="Gene3D" id="3.40.50.12580">
    <property type="match status" value="1"/>
</dbReference>